<evidence type="ECO:0000256" key="2">
    <source>
        <dbReference type="SAM" id="SignalP"/>
    </source>
</evidence>
<dbReference type="PROSITE" id="PS51257">
    <property type="entry name" value="PROKAR_LIPOPROTEIN"/>
    <property type="match status" value="1"/>
</dbReference>
<keyword evidence="2" id="KW-0732">Signal</keyword>
<dbReference type="EMBL" id="VVXK01000001">
    <property type="protein sequence ID" value="KAA2372159.1"/>
    <property type="molecule type" value="Genomic_DNA"/>
</dbReference>
<accession>A0A5B3GGN2</accession>
<feature type="signal peptide" evidence="2">
    <location>
        <begin position="1"/>
        <end position="26"/>
    </location>
</feature>
<organism evidence="3 4">
    <name type="scientific">Alistipes shahii</name>
    <dbReference type="NCBI Taxonomy" id="328814"/>
    <lineage>
        <taxon>Bacteria</taxon>
        <taxon>Pseudomonadati</taxon>
        <taxon>Bacteroidota</taxon>
        <taxon>Bacteroidia</taxon>
        <taxon>Bacteroidales</taxon>
        <taxon>Rikenellaceae</taxon>
        <taxon>Alistipes</taxon>
    </lineage>
</organism>
<feature type="compositionally biased region" description="Polar residues" evidence="1">
    <location>
        <begin position="39"/>
        <end position="48"/>
    </location>
</feature>
<comment type="caution">
    <text evidence="3">The sequence shown here is derived from an EMBL/GenBank/DDBJ whole genome shotgun (WGS) entry which is preliminary data.</text>
</comment>
<gene>
    <name evidence="3" type="ORF">F2Y13_01465</name>
</gene>
<evidence type="ECO:0000313" key="3">
    <source>
        <dbReference type="EMBL" id="KAA2372159.1"/>
    </source>
</evidence>
<dbReference type="Proteomes" id="UP000323567">
    <property type="component" value="Unassembled WGS sequence"/>
</dbReference>
<evidence type="ECO:0008006" key="5">
    <source>
        <dbReference type="Google" id="ProtNLM"/>
    </source>
</evidence>
<dbReference type="AlphaFoldDB" id="A0A5B3GGN2"/>
<dbReference type="RefSeq" id="WP_149886877.1">
    <property type="nucleotide sequence ID" value="NZ_VVXK01000001.1"/>
</dbReference>
<evidence type="ECO:0000256" key="1">
    <source>
        <dbReference type="SAM" id="MobiDB-lite"/>
    </source>
</evidence>
<name>A0A5B3GGN2_9BACT</name>
<proteinExistence type="predicted"/>
<feature type="chain" id="PRO_5022661803" description="Lipoprotein" evidence="2">
    <location>
        <begin position="27"/>
        <end position="310"/>
    </location>
</feature>
<reference evidence="3 4" key="1">
    <citation type="journal article" date="2019" name="Nat. Med.">
        <title>A library of human gut bacterial isolates paired with longitudinal multiomics data enables mechanistic microbiome research.</title>
        <authorList>
            <person name="Poyet M."/>
            <person name="Groussin M."/>
            <person name="Gibbons S.M."/>
            <person name="Avila-Pacheco J."/>
            <person name="Jiang X."/>
            <person name="Kearney S.M."/>
            <person name="Perrotta A.R."/>
            <person name="Berdy B."/>
            <person name="Zhao S."/>
            <person name="Lieberman T.D."/>
            <person name="Swanson P.K."/>
            <person name="Smith M."/>
            <person name="Roesemann S."/>
            <person name="Alexander J.E."/>
            <person name="Rich S.A."/>
            <person name="Livny J."/>
            <person name="Vlamakis H."/>
            <person name="Clish C."/>
            <person name="Bullock K."/>
            <person name="Deik A."/>
            <person name="Scott J."/>
            <person name="Pierce K.A."/>
            <person name="Xavier R.J."/>
            <person name="Alm E.J."/>
        </authorList>
    </citation>
    <scope>NUCLEOTIDE SEQUENCE [LARGE SCALE GENOMIC DNA]</scope>
    <source>
        <strain evidence="3 4">BIOML-A2</strain>
    </source>
</reference>
<feature type="region of interest" description="Disordered" evidence="1">
    <location>
        <begin position="26"/>
        <end position="76"/>
    </location>
</feature>
<sequence length="310" mass="34432">MKHARFIAATVLAALLLAGCTGRRTAGDAADKASAGDGTSETAVSTPDPTGKETPAGERSPLAASRTWTGRDGSSKRWGPFVENDTTFLFAHEYLIGSDTNRYKVFIRKGPQPNDIPNFASLSPQNESAWKDFTDLLHTLKKRRPGPLAHHAALAGLPHSWTPVRSFRGSYYVNCFNPYPVWISDSLFVRQTMNGPRPSRISAAERIAPTHYRLRTTAGDAGIDRVDIYLVDTVCRMAVFAFSNDRKTERFQSLYVPFETGLEMDMIDFHSLELPDESEVEWDETDFEALISGAVPLRETDPKTDKTNNE</sequence>
<evidence type="ECO:0000313" key="4">
    <source>
        <dbReference type="Proteomes" id="UP000323567"/>
    </source>
</evidence>
<protein>
    <recommendedName>
        <fullName evidence="5">Lipoprotein</fullName>
    </recommendedName>
</protein>